<dbReference type="InterPro" id="IPR022479">
    <property type="entry name" value="PqqD_bac"/>
</dbReference>
<dbReference type="EMBL" id="BAABCE010000013">
    <property type="protein sequence ID" value="GAA3573941.1"/>
    <property type="molecule type" value="Genomic_DNA"/>
</dbReference>
<gene>
    <name evidence="1" type="ORF">GCM10022295_64470</name>
</gene>
<sequence length="84" mass="9370">MTWRPALARSVVLRHDRVRGTDLLLLPERVVVLHGSAGGVLRLCDGSRAVDDIVTELGARFPDAPVADEVPEFLRTLRKEGWLR</sequence>
<accession>A0ABP6XYL0</accession>
<dbReference type="NCBIfam" id="TIGR03859">
    <property type="entry name" value="PQQ_PqqD"/>
    <property type="match status" value="1"/>
</dbReference>
<keyword evidence="2" id="KW-1185">Reference proteome</keyword>
<organism evidence="1 2">
    <name type="scientific">Streptomyces osmaniensis</name>
    <dbReference type="NCBI Taxonomy" id="593134"/>
    <lineage>
        <taxon>Bacteria</taxon>
        <taxon>Bacillati</taxon>
        <taxon>Actinomycetota</taxon>
        <taxon>Actinomycetes</taxon>
        <taxon>Kitasatosporales</taxon>
        <taxon>Streptomycetaceae</taxon>
        <taxon>Streptomyces</taxon>
    </lineage>
</organism>
<dbReference type="RefSeq" id="WP_346184690.1">
    <property type="nucleotide sequence ID" value="NZ_BAABCE010000013.1"/>
</dbReference>
<dbReference type="Pfam" id="PF05402">
    <property type="entry name" value="PqqD"/>
    <property type="match status" value="1"/>
</dbReference>
<comment type="caution">
    <text evidence="1">The sequence shown here is derived from an EMBL/GenBank/DDBJ whole genome shotgun (WGS) entry which is preliminary data.</text>
</comment>
<reference evidence="2" key="1">
    <citation type="journal article" date="2019" name="Int. J. Syst. Evol. Microbiol.">
        <title>The Global Catalogue of Microorganisms (GCM) 10K type strain sequencing project: providing services to taxonomists for standard genome sequencing and annotation.</title>
        <authorList>
            <consortium name="The Broad Institute Genomics Platform"/>
            <consortium name="The Broad Institute Genome Sequencing Center for Infectious Disease"/>
            <person name="Wu L."/>
            <person name="Ma J."/>
        </authorList>
    </citation>
    <scope>NUCLEOTIDE SEQUENCE [LARGE SCALE GENOMIC DNA]</scope>
    <source>
        <strain evidence="2">JCM 17656</strain>
    </source>
</reference>
<dbReference type="InterPro" id="IPR008792">
    <property type="entry name" value="PQQD"/>
</dbReference>
<dbReference type="Proteomes" id="UP001500707">
    <property type="component" value="Unassembled WGS sequence"/>
</dbReference>
<name>A0ABP6XYL0_9ACTN</name>
<protein>
    <recommendedName>
        <fullName evidence="3">Pyrroloquinoline quinone biosynthesis protein D</fullName>
    </recommendedName>
</protein>
<evidence type="ECO:0008006" key="3">
    <source>
        <dbReference type="Google" id="ProtNLM"/>
    </source>
</evidence>
<evidence type="ECO:0000313" key="1">
    <source>
        <dbReference type="EMBL" id="GAA3573941.1"/>
    </source>
</evidence>
<evidence type="ECO:0000313" key="2">
    <source>
        <dbReference type="Proteomes" id="UP001500707"/>
    </source>
</evidence>
<proteinExistence type="predicted"/>